<evidence type="ECO:0000256" key="1">
    <source>
        <dbReference type="ARBA" id="ARBA00022669"/>
    </source>
</evidence>
<proteinExistence type="predicted"/>
<accession>A0AAV2QQL0</accession>
<dbReference type="GO" id="GO:0008061">
    <property type="term" value="F:chitin binding"/>
    <property type="evidence" value="ECO:0007669"/>
    <property type="project" value="UniProtKB-KW"/>
</dbReference>
<keyword evidence="2" id="KW-0812">Transmembrane</keyword>
<feature type="transmembrane region" description="Helical" evidence="2">
    <location>
        <begin position="142"/>
        <end position="161"/>
    </location>
</feature>
<feature type="non-terminal residue" evidence="4">
    <location>
        <position position="198"/>
    </location>
</feature>
<keyword evidence="2" id="KW-0472">Membrane</keyword>
<dbReference type="InterPro" id="IPR000742">
    <property type="entry name" value="EGF"/>
</dbReference>
<dbReference type="Proteomes" id="UP001497623">
    <property type="component" value="Unassembled WGS sequence"/>
</dbReference>
<keyword evidence="5" id="KW-1185">Reference proteome</keyword>
<dbReference type="InterPro" id="IPR036861">
    <property type="entry name" value="Endochitinase-like_sf"/>
</dbReference>
<keyword evidence="1" id="KW-0147">Chitin-binding</keyword>
<dbReference type="EMBL" id="CAXKWB010008908">
    <property type="protein sequence ID" value="CAL4092996.1"/>
    <property type="molecule type" value="Genomic_DNA"/>
</dbReference>
<evidence type="ECO:0000256" key="2">
    <source>
        <dbReference type="SAM" id="Phobius"/>
    </source>
</evidence>
<dbReference type="AlphaFoldDB" id="A0AAV2QQL0"/>
<gene>
    <name evidence="4" type="ORF">MNOR_LOCUS14696</name>
</gene>
<sequence length="198" mass="22133">DPAAKHHCCSQHGWCGSTAEHCNCRNCRDSRKEACKKLICGTGKCIWDDSLKTAHCRCDEGYHKDPSTGRCHECISHRHCSDLEHCRDNHCEDPCTNYCFSFNNVTCTVTNHQPLCSCPQDYILVDQKACQSRTVVSSTSSVVYLVIAVAFLLIFFVMCILKRNFLSSNSINEVAAFSGLSERATLALPYVVVEITNQ</sequence>
<evidence type="ECO:0000313" key="4">
    <source>
        <dbReference type="EMBL" id="CAL4092996.1"/>
    </source>
</evidence>
<dbReference type="SMART" id="SM00181">
    <property type="entry name" value="EGF"/>
    <property type="match status" value="2"/>
</dbReference>
<comment type="caution">
    <text evidence="4">The sequence shown here is derived from an EMBL/GenBank/DDBJ whole genome shotgun (WGS) entry which is preliminary data.</text>
</comment>
<reference evidence="4 5" key="1">
    <citation type="submission" date="2024-05" db="EMBL/GenBank/DDBJ databases">
        <authorList>
            <person name="Wallberg A."/>
        </authorList>
    </citation>
    <scope>NUCLEOTIDE SEQUENCE [LARGE SCALE GENOMIC DNA]</scope>
</reference>
<evidence type="ECO:0000259" key="3">
    <source>
        <dbReference type="SMART" id="SM00181"/>
    </source>
</evidence>
<protein>
    <recommendedName>
        <fullName evidence="3">EGF-like domain-containing protein</fullName>
    </recommendedName>
</protein>
<feature type="domain" description="EGF-like" evidence="3">
    <location>
        <begin position="34"/>
        <end position="72"/>
    </location>
</feature>
<feature type="non-terminal residue" evidence="4">
    <location>
        <position position="1"/>
    </location>
</feature>
<organism evidence="4 5">
    <name type="scientific">Meganyctiphanes norvegica</name>
    <name type="common">Northern krill</name>
    <name type="synonym">Thysanopoda norvegica</name>
    <dbReference type="NCBI Taxonomy" id="48144"/>
    <lineage>
        <taxon>Eukaryota</taxon>
        <taxon>Metazoa</taxon>
        <taxon>Ecdysozoa</taxon>
        <taxon>Arthropoda</taxon>
        <taxon>Crustacea</taxon>
        <taxon>Multicrustacea</taxon>
        <taxon>Malacostraca</taxon>
        <taxon>Eumalacostraca</taxon>
        <taxon>Eucarida</taxon>
        <taxon>Euphausiacea</taxon>
        <taxon>Euphausiidae</taxon>
        <taxon>Meganyctiphanes</taxon>
    </lineage>
</organism>
<name>A0AAV2QQL0_MEGNR</name>
<keyword evidence="2" id="KW-1133">Transmembrane helix</keyword>
<feature type="domain" description="EGF-like" evidence="3">
    <location>
        <begin position="90"/>
        <end position="131"/>
    </location>
</feature>
<dbReference type="Gene3D" id="3.30.60.10">
    <property type="entry name" value="Endochitinase-like"/>
    <property type="match status" value="1"/>
</dbReference>
<dbReference type="SUPFAM" id="SSF57016">
    <property type="entry name" value="Plant lectins/antimicrobial peptides"/>
    <property type="match status" value="1"/>
</dbReference>
<evidence type="ECO:0000313" key="5">
    <source>
        <dbReference type="Proteomes" id="UP001497623"/>
    </source>
</evidence>